<dbReference type="GO" id="GO:0006352">
    <property type="term" value="P:DNA-templated transcription initiation"/>
    <property type="evidence" value="ECO:0007669"/>
    <property type="project" value="InterPro"/>
</dbReference>
<sequence>METPTDMEIVRRVQTGDAEAFGELVNRYSGRIYALALAMVRDAQRAEDVTQEAFIRAYEHLDGFRGASAFGTWLYRIAYNRAAGECRRRAYDRIDAESCAVAEESSAGRFDEETVVRMRRALERLRPDERVLVTLFYEEERSLAEIAQIMNLTLSNVKVRLHRLRGRLRHYMEE</sequence>
<evidence type="ECO:0000313" key="10">
    <source>
        <dbReference type="Proteomes" id="UP000318946"/>
    </source>
</evidence>
<dbReference type="InterPro" id="IPR013249">
    <property type="entry name" value="RNA_pol_sigma70_r4_t2"/>
</dbReference>
<dbReference type="InterPro" id="IPR039425">
    <property type="entry name" value="RNA_pol_sigma-70-like"/>
</dbReference>
<keyword evidence="9" id="KW-0240">DNA-directed RNA polymerase</keyword>
<feature type="domain" description="RNA polymerase sigma factor 70 region 4 type 2" evidence="8">
    <location>
        <begin position="117"/>
        <end position="168"/>
    </location>
</feature>
<dbReference type="InterPro" id="IPR036388">
    <property type="entry name" value="WH-like_DNA-bd_sf"/>
</dbReference>
<dbReference type="Gene3D" id="1.10.1740.10">
    <property type="match status" value="1"/>
</dbReference>
<evidence type="ECO:0000256" key="5">
    <source>
        <dbReference type="ARBA" id="ARBA00023163"/>
    </source>
</evidence>
<accession>A0A4Y1WWB9</accession>
<dbReference type="InterPro" id="IPR000838">
    <property type="entry name" value="RNA_pol_sigma70_ECF_CS"/>
</dbReference>
<keyword evidence="4 6" id="KW-0238">DNA-binding</keyword>
<dbReference type="KEGG" id="acou:A5CBH24_23280"/>
<dbReference type="PANTHER" id="PTHR43133">
    <property type="entry name" value="RNA POLYMERASE ECF-TYPE SIGMA FACTO"/>
    <property type="match status" value="1"/>
</dbReference>
<feature type="domain" description="RNA polymerase sigma-70 region 2" evidence="7">
    <location>
        <begin position="24"/>
        <end position="89"/>
    </location>
</feature>
<dbReference type="PANTHER" id="PTHR43133:SF51">
    <property type="entry name" value="RNA POLYMERASE SIGMA FACTOR"/>
    <property type="match status" value="1"/>
</dbReference>
<keyword evidence="5 6" id="KW-0804">Transcription</keyword>
<dbReference type="GeneID" id="78343046"/>
<keyword evidence="10" id="KW-1185">Reference proteome</keyword>
<evidence type="ECO:0000256" key="3">
    <source>
        <dbReference type="ARBA" id="ARBA00023082"/>
    </source>
</evidence>
<dbReference type="GO" id="GO:0003677">
    <property type="term" value="F:DNA binding"/>
    <property type="evidence" value="ECO:0007669"/>
    <property type="project" value="UniProtKB-KW"/>
</dbReference>
<dbReference type="Gene3D" id="1.10.10.10">
    <property type="entry name" value="Winged helix-like DNA-binding domain superfamily/Winged helix DNA-binding domain"/>
    <property type="match status" value="1"/>
</dbReference>
<reference evidence="10" key="1">
    <citation type="submission" date="2019-06" db="EMBL/GenBank/DDBJ databases">
        <title>Alistipes onderdonkii subsp. vulgaris subsp. nov., Alistipes dispar sp. nov. and Alistipes communis sp. nov., isolated from human faeces, and creation of Alistipes onderdonkii subsp. onderdonkii subsp. nov.</title>
        <authorList>
            <person name="Sakamoto M."/>
            <person name="Ikeyama N."/>
            <person name="Ogata Y."/>
            <person name="Suda W."/>
            <person name="Iino T."/>
            <person name="Hattori M."/>
            <person name="Ohkuma M."/>
        </authorList>
    </citation>
    <scope>NUCLEOTIDE SEQUENCE [LARGE SCALE GENOMIC DNA]</scope>
    <source>
        <strain evidence="10">5CBH24</strain>
    </source>
</reference>
<dbReference type="InterPro" id="IPR014284">
    <property type="entry name" value="RNA_pol_sigma-70_dom"/>
</dbReference>
<dbReference type="SUPFAM" id="SSF88946">
    <property type="entry name" value="Sigma2 domain of RNA polymerase sigma factors"/>
    <property type="match status" value="1"/>
</dbReference>
<dbReference type="RefSeq" id="WP_141413289.1">
    <property type="nucleotide sequence ID" value="NZ_AP019735.1"/>
</dbReference>
<evidence type="ECO:0000256" key="4">
    <source>
        <dbReference type="ARBA" id="ARBA00023125"/>
    </source>
</evidence>
<dbReference type="Pfam" id="PF08281">
    <property type="entry name" value="Sigma70_r4_2"/>
    <property type="match status" value="1"/>
</dbReference>
<dbReference type="PROSITE" id="PS01063">
    <property type="entry name" value="SIGMA70_ECF"/>
    <property type="match status" value="1"/>
</dbReference>
<dbReference type="GO" id="GO:0000428">
    <property type="term" value="C:DNA-directed RNA polymerase complex"/>
    <property type="evidence" value="ECO:0007669"/>
    <property type="project" value="UniProtKB-KW"/>
</dbReference>
<dbReference type="AlphaFoldDB" id="A0A4Y1WWB9"/>
<evidence type="ECO:0000259" key="7">
    <source>
        <dbReference type="Pfam" id="PF04542"/>
    </source>
</evidence>
<evidence type="ECO:0000256" key="6">
    <source>
        <dbReference type="RuleBase" id="RU000716"/>
    </source>
</evidence>
<dbReference type="InterPro" id="IPR007627">
    <property type="entry name" value="RNA_pol_sigma70_r2"/>
</dbReference>
<dbReference type="InterPro" id="IPR013325">
    <property type="entry name" value="RNA_pol_sigma_r2"/>
</dbReference>
<keyword evidence="3 6" id="KW-0731">Sigma factor</keyword>
<dbReference type="NCBIfam" id="TIGR02937">
    <property type="entry name" value="sigma70-ECF"/>
    <property type="match status" value="1"/>
</dbReference>
<dbReference type="Proteomes" id="UP000318946">
    <property type="component" value="Chromosome"/>
</dbReference>
<organism evidence="9 10">
    <name type="scientific">Alistipes communis</name>
    <dbReference type="NCBI Taxonomy" id="2585118"/>
    <lineage>
        <taxon>Bacteria</taxon>
        <taxon>Pseudomonadati</taxon>
        <taxon>Bacteroidota</taxon>
        <taxon>Bacteroidia</taxon>
        <taxon>Bacteroidales</taxon>
        <taxon>Rikenellaceae</taxon>
        <taxon>Alistipes</taxon>
    </lineage>
</organism>
<keyword evidence="2 6" id="KW-0805">Transcription regulation</keyword>
<evidence type="ECO:0000256" key="2">
    <source>
        <dbReference type="ARBA" id="ARBA00023015"/>
    </source>
</evidence>
<dbReference type="Pfam" id="PF04542">
    <property type="entry name" value="Sigma70_r2"/>
    <property type="match status" value="1"/>
</dbReference>
<dbReference type="GO" id="GO:0016987">
    <property type="term" value="F:sigma factor activity"/>
    <property type="evidence" value="ECO:0007669"/>
    <property type="project" value="UniProtKB-KW"/>
</dbReference>
<dbReference type="OrthoDB" id="1027298at2"/>
<dbReference type="EMBL" id="AP019735">
    <property type="protein sequence ID" value="BBL05015.1"/>
    <property type="molecule type" value="Genomic_DNA"/>
</dbReference>
<comment type="similarity">
    <text evidence="1 6">Belongs to the sigma-70 factor family. ECF subfamily.</text>
</comment>
<evidence type="ECO:0000313" key="9">
    <source>
        <dbReference type="EMBL" id="BBL05015.1"/>
    </source>
</evidence>
<gene>
    <name evidence="9" type="ORF">A5CBH24_23280</name>
</gene>
<dbReference type="InterPro" id="IPR013324">
    <property type="entry name" value="RNA_pol_sigma_r3/r4-like"/>
</dbReference>
<protein>
    <recommendedName>
        <fullName evidence="6">RNA polymerase sigma factor</fullName>
    </recommendedName>
</protein>
<proteinExistence type="inferred from homology"/>
<evidence type="ECO:0000259" key="8">
    <source>
        <dbReference type="Pfam" id="PF08281"/>
    </source>
</evidence>
<dbReference type="SUPFAM" id="SSF88659">
    <property type="entry name" value="Sigma3 and sigma4 domains of RNA polymerase sigma factors"/>
    <property type="match status" value="1"/>
</dbReference>
<evidence type="ECO:0000256" key="1">
    <source>
        <dbReference type="ARBA" id="ARBA00010641"/>
    </source>
</evidence>
<name>A0A4Y1WWB9_9BACT</name>